<dbReference type="RefSeq" id="XP_019018392.1">
    <property type="nucleotide sequence ID" value="XM_019159658.1"/>
</dbReference>
<keyword evidence="3" id="KW-1185">Reference proteome</keyword>
<name>A0A1E3NMB5_9ASCO</name>
<feature type="compositionally biased region" description="Polar residues" evidence="1">
    <location>
        <begin position="151"/>
        <end position="165"/>
    </location>
</feature>
<evidence type="ECO:0000313" key="2">
    <source>
        <dbReference type="EMBL" id="ODQ47279.1"/>
    </source>
</evidence>
<accession>A0A1E3NMB5</accession>
<sequence length="1078" mass="124324">MNPNNQTKPLGVKNCLVGSSMLCLPSQYFLPSAHQYSNGGMKQHFINPETSSYGDRIINNYQEADFANTLNNAKANLLQAQNEPIKLNSAPELTLNNDQSNHQNETYFQHNMQYTFSQMNSTEEFGHSQHMHHYPQVPSQQMGNNKLPPQHFQNDQLALNSTTPSPRTPMHYQPKPNTLQNRVSKPQHQRHYVSTEVSPSISSVQTFEDANLSNNTETFTPENVFYSENANNFVERQHKENSPPIQKRNPYSYQKIKADETTDFGYKLNYYNISHPIEPPNPRLIDDFAFLNNFNYDIPENKVTYDYTSTREKHTPEPAAPNMGIYTPNLNIQPSRLPSVESAPANEDVNYINPFSIEQQNETSLMNASERQSSISPINNEYVDYATVHNLNTVYDPDQYRGKTYDLNIEETLIDCFPRQQIHEQKDAVPAKLFESDNTEGSIDNLMNLVGKNAIDTDINYIISRLNTTQLQKFSGTKYFLPSGSLNPAETTLQKIMNGADEKDLHAQKEDLFQAWNAAKSSYTINYCSCKRFIWLKPLPETCPFDQNNFGNSQQRNTTHRVTNTPISISHTRLSFNVELFNNHILSILLNKKLRTYLKKTIRPSKMMKDRCSSMSLLQDGKIYRDTIEADLNKIDFAFTLTMITPKIKGSGPNSKDLSAVYFVFNELPIFLRYQPEFMFLACACDVNDSKEWNKRLMTPLFAYLNYLKENTIRVSLNRHEYYVKIAMSMAMTNGLNDDSNLLDISCSSPTYPCVYCAAPYRTLSDETGFEYQTLYGSKRYPEHNPNGCISDDKRLVSLDTNTKKRPLRKDFFLEPLKYFNCNRCLLVDAEKWILEGLFQSIADLTKHLFKSDSSDILYDVFKQNLLQTHHSLVQNKVLDNPNALLQLIDPQSEKVSFTSISDLKVLQALFPHLFYIYFSGMFETPKKLRKILPTKLKILSLLIELNAYIGSLFSSEIARDKIPHLREGLRDLLEEIEHLSRFDTFKELNLILSLPLHYMSHLYEKWEDVGDYTAISSCHMGQAIKNFQDMSNNNCVDHSALQDRIKCLNIYNCMKIYKYKVPDYPAYQFINCEEVDL</sequence>
<proteinExistence type="predicted"/>
<evidence type="ECO:0000313" key="3">
    <source>
        <dbReference type="Proteomes" id="UP000094455"/>
    </source>
</evidence>
<reference evidence="2 3" key="1">
    <citation type="journal article" date="2016" name="Proc. Natl. Acad. Sci. U.S.A.">
        <title>Comparative genomics of biotechnologically important yeasts.</title>
        <authorList>
            <person name="Riley R."/>
            <person name="Haridas S."/>
            <person name="Wolfe K.H."/>
            <person name="Lopes M.R."/>
            <person name="Hittinger C.T."/>
            <person name="Goeker M."/>
            <person name="Salamov A.A."/>
            <person name="Wisecaver J.H."/>
            <person name="Long T.M."/>
            <person name="Calvey C.H."/>
            <person name="Aerts A.L."/>
            <person name="Barry K.W."/>
            <person name="Choi C."/>
            <person name="Clum A."/>
            <person name="Coughlan A.Y."/>
            <person name="Deshpande S."/>
            <person name="Douglass A.P."/>
            <person name="Hanson S.J."/>
            <person name="Klenk H.-P."/>
            <person name="LaButti K.M."/>
            <person name="Lapidus A."/>
            <person name="Lindquist E.A."/>
            <person name="Lipzen A.M."/>
            <person name="Meier-Kolthoff J.P."/>
            <person name="Ohm R.A."/>
            <person name="Otillar R.P."/>
            <person name="Pangilinan J.L."/>
            <person name="Peng Y."/>
            <person name="Rokas A."/>
            <person name="Rosa C.A."/>
            <person name="Scheuner C."/>
            <person name="Sibirny A.A."/>
            <person name="Slot J.C."/>
            <person name="Stielow J.B."/>
            <person name="Sun H."/>
            <person name="Kurtzman C.P."/>
            <person name="Blackwell M."/>
            <person name="Grigoriev I.V."/>
            <person name="Jeffries T.W."/>
        </authorList>
    </citation>
    <scope>NUCLEOTIDE SEQUENCE [LARGE SCALE GENOMIC DNA]</scope>
    <source>
        <strain evidence="2 3">NRRL Y-2026</strain>
    </source>
</reference>
<evidence type="ECO:0000256" key="1">
    <source>
        <dbReference type="SAM" id="MobiDB-lite"/>
    </source>
</evidence>
<feature type="region of interest" description="Disordered" evidence="1">
    <location>
        <begin position="149"/>
        <end position="176"/>
    </location>
</feature>
<dbReference type="Proteomes" id="UP000094455">
    <property type="component" value="Unassembled WGS sequence"/>
</dbReference>
<dbReference type="AlphaFoldDB" id="A0A1E3NMB5"/>
<gene>
    <name evidence="2" type="ORF">PICMEDRAFT_10287</name>
</gene>
<dbReference type="OrthoDB" id="3997844at2759"/>
<dbReference type="GeneID" id="30176345"/>
<organism evidence="2 3">
    <name type="scientific">Pichia membranifaciens NRRL Y-2026</name>
    <dbReference type="NCBI Taxonomy" id="763406"/>
    <lineage>
        <taxon>Eukaryota</taxon>
        <taxon>Fungi</taxon>
        <taxon>Dikarya</taxon>
        <taxon>Ascomycota</taxon>
        <taxon>Saccharomycotina</taxon>
        <taxon>Pichiomycetes</taxon>
        <taxon>Pichiales</taxon>
        <taxon>Pichiaceae</taxon>
        <taxon>Pichia</taxon>
    </lineage>
</organism>
<dbReference type="EMBL" id="KV454002">
    <property type="protein sequence ID" value="ODQ47279.1"/>
    <property type="molecule type" value="Genomic_DNA"/>
</dbReference>
<protein>
    <submittedName>
        <fullName evidence="2">Uncharacterized protein</fullName>
    </submittedName>
</protein>